<evidence type="ECO:0000256" key="10">
    <source>
        <dbReference type="PROSITE-ProRule" id="PRU00023"/>
    </source>
</evidence>
<dbReference type="PANTHER" id="PTHR10796">
    <property type="entry name" value="PATCHED-RELATED"/>
    <property type="match status" value="1"/>
</dbReference>
<dbReference type="InterPro" id="IPR000731">
    <property type="entry name" value="SSD"/>
</dbReference>
<dbReference type="SUPFAM" id="SSF52151">
    <property type="entry name" value="FabD/lysophospholipase-like"/>
    <property type="match status" value="1"/>
</dbReference>
<dbReference type="PROSITE" id="PS50088">
    <property type="entry name" value="ANK_REPEAT"/>
    <property type="match status" value="3"/>
</dbReference>
<feature type="transmembrane region" description="Helical" evidence="13">
    <location>
        <begin position="587"/>
        <end position="607"/>
    </location>
</feature>
<evidence type="ECO:0000313" key="17">
    <source>
        <dbReference type="Proteomes" id="UP000678499"/>
    </source>
</evidence>
<feature type="domain" description="PNPLA" evidence="15">
    <location>
        <begin position="1384"/>
        <end position="1524"/>
    </location>
</feature>
<dbReference type="PROSITE" id="PS50297">
    <property type="entry name" value="ANK_REP_REGION"/>
    <property type="match status" value="3"/>
</dbReference>
<dbReference type="PROSITE" id="PS51635">
    <property type="entry name" value="PNPLA"/>
    <property type="match status" value="1"/>
</dbReference>
<feature type="repeat" description="ANK" evidence="10">
    <location>
        <begin position="1139"/>
        <end position="1171"/>
    </location>
</feature>
<evidence type="ECO:0000256" key="6">
    <source>
        <dbReference type="ARBA" id="ARBA00023098"/>
    </source>
</evidence>
<comment type="similarity">
    <text evidence="2">Belongs to the patched family.</text>
</comment>
<dbReference type="OrthoDB" id="6374672at2759"/>
<evidence type="ECO:0000256" key="5">
    <source>
        <dbReference type="ARBA" id="ARBA00022989"/>
    </source>
</evidence>
<keyword evidence="6 11" id="KW-0443">Lipid metabolism</keyword>
<feature type="active site" description="Nucleophile" evidence="11">
    <location>
        <position position="1423"/>
    </location>
</feature>
<feature type="region of interest" description="Disordered" evidence="12">
    <location>
        <begin position="749"/>
        <end position="784"/>
    </location>
</feature>
<evidence type="ECO:0000256" key="2">
    <source>
        <dbReference type="ARBA" id="ARBA00005585"/>
    </source>
</evidence>
<keyword evidence="8" id="KW-0325">Glycoprotein</keyword>
<keyword evidence="10" id="KW-0040">ANK repeat</keyword>
<feature type="repeat" description="ANK" evidence="10">
    <location>
        <begin position="941"/>
        <end position="973"/>
    </location>
</feature>
<dbReference type="SUPFAM" id="SSF48403">
    <property type="entry name" value="Ankyrin repeat"/>
    <property type="match status" value="1"/>
</dbReference>
<feature type="short sequence motif" description="GXGXXG" evidence="11">
    <location>
        <begin position="1388"/>
        <end position="1393"/>
    </location>
</feature>
<feature type="repeat" description="ANK" evidence="10">
    <location>
        <begin position="1172"/>
        <end position="1198"/>
    </location>
</feature>
<dbReference type="Gene3D" id="1.20.1640.10">
    <property type="entry name" value="Multidrug efflux transporter AcrB transmembrane domain"/>
    <property type="match status" value="2"/>
</dbReference>
<feature type="short sequence motif" description="GXSXG" evidence="11">
    <location>
        <begin position="1421"/>
        <end position="1425"/>
    </location>
</feature>
<comment type="subcellular location">
    <subcellularLocation>
        <location evidence="1">Membrane</location>
        <topology evidence="1">Multi-pass membrane protein</topology>
    </subcellularLocation>
</comment>
<feature type="domain" description="SSD" evidence="14">
    <location>
        <begin position="298"/>
        <end position="384"/>
    </location>
</feature>
<dbReference type="Pfam" id="PF02460">
    <property type="entry name" value="Patched"/>
    <property type="match status" value="1"/>
</dbReference>
<dbReference type="InterPro" id="IPR002110">
    <property type="entry name" value="Ankyrin_rpt"/>
</dbReference>
<name>A0A7R9GBA9_9CRUS</name>
<evidence type="ECO:0000256" key="7">
    <source>
        <dbReference type="ARBA" id="ARBA00023136"/>
    </source>
</evidence>
<proteinExistence type="inferred from homology"/>
<evidence type="ECO:0000256" key="12">
    <source>
        <dbReference type="SAM" id="MobiDB-lite"/>
    </source>
</evidence>
<feature type="transmembrane region" description="Helical" evidence="13">
    <location>
        <begin position="685"/>
        <end position="704"/>
    </location>
</feature>
<evidence type="ECO:0000259" key="15">
    <source>
        <dbReference type="PROSITE" id="PS51635"/>
    </source>
</evidence>
<dbReference type="Gene3D" id="1.25.40.20">
    <property type="entry name" value="Ankyrin repeat-containing domain"/>
    <property type="match status" value="2"/>
</dbReference>
<dbReference type="PROSITE" id="PS50156">
    <property type="entry name" value="SSD"/>
    <property type="match status" value="1"/>
</dbReference>
<evidence type="ECO:0000256" key="1">
    <source>
        <dbReference type="ARBA" id="ARBA00004141"/>
    </source>
</evidence>
<dbReference type="Proteomes" id="UP000678499">
    <property type="component" value="Unassembled WGS sequence"/>
</dbReference>
<evidence type="ECO:0000259" key="14">
    <source>
        <dbReference type="PROSITE" id="PS50156"/>
    </source>
</evidence>
<feature type="active site" description="Proton acceptor" evidence="11">
    <location>
        <position position="1511"/>
    </location>
</feature>
<dbReference type="InterPro" id="IPR003392">
    <property type="entry name" value="PTHD_SSD"/>
</dbReference>
<dbReference type="GO" id="GO:0004623">
    <property type="term" value="F:phospholipase A2 activity"/>
    <property type="evidence" value="ECO:0007669"/>
    <property type="project" value="UniProtKB-EC"/>
</dbReference>
<dbReference type="InterPro" id="IPR051697">
    <property type="entry name" value="Patched_domain-protein"/>
</dbReference>
<feature type="transmembrane region" description="Helical" evidence="13">
    <location>
        <begin position="359"/>
        <end position="385"/>
    </location>
</feature>
<dbReference type="InterPro" id="IPR036770">
    <property type="entry name" value="Ankyrin_rpt-contain_sf"/>
</dbReference>
<dbReference type="SUPFAM" id="SSF82866">
    <property type="entry name" value="Multidrug efflux transporter AcrB transmembrane domain"/>
    <property type="match status" value="2"/>
</dbReference>
<keyword evidence="11" id="KW-0442">Lipid degradation</keyword>
<feature type="transmembrane region" description="Helical" evidence="13">
    <location>
        <begin position="27"/>
        <end position="45"/>
    </location>
</feature>
<dbReference type="InterPro" id="IPR016035">
    <property type="entry name" value="Acyl_Trfase/lysoPLipase"/>
</dbReference>
<keyword evidence="11" id="KW-0378">Hydrolase</keyword>
<comment type="catalytic activity">
    <reaction evidence="9">
        <text>a 1,2-diacyl-sn-glycero-3-phosphocholine + H2O = a 1-acyl-sn-glycero-3-phosphocholine + a fatty acid + H(+)</text>
        <dbReference type="Rhea" id="RHEA:15801"/>
        <dbReference type="ChEBI" id="CHEBI:15377"/>
        <dbReference type="ChEBI" id="CHEBI:15378"/>
        <dbReference type="ChEBI" id="CHEBI:28868"/>
        <dbReference type="ChEBI" id="CHEBI:57643"/>
        <dbReference type="ChEBI" id="CHEBI:58168"/>
        <dbReference type="EC" id="3.1.1.4"/>
    </reaction>
    <physiologicalReaction direction="left-to-right" evidence="9">
        <dbReference type="Rhea" id="RHEA:15802"/>
    </physiologicalReaction>
</comment>
<evidence type="ECO:0000313" key="16">
    <source>
        <dbReference type="EMBL" id="CAD7276154.1"/>
    </source>
</evidence>
<keyword evidence="5 13" id="KW-1133">Transmembrane helix</keyword>
<feature type="compositionally biased region" description="Low complexity" evidence="12">
    <location>
        <begin position="763"/>
        <end position="782"/>
    </location>
</feature>
<dbReference type="Pfam" id="PF01734">
    <property type="entry name" value="Patatin"/>
    <property type="match status" value="1"/>
</dbReference>
<organism evidence="16">
    <name type="scientific">Notodromas monacha</name>
    <dbReference type="NCBI Taxonomy" id="399045"/>
    <lineage>
        <taxon>Eukaryota</taxon>
        <taxon>Metazoa</taxon>
        <taxon>Ecdysozoa</taxon>
        <taxon>Arthropoda</taxon>
        <taxon>Crustacea</taxon>
        <taxon>Oligostraca</taxon>
        <taxon>Ostracoda</taxon>
        <taxon>Podocopa</taxon>
        <taxon>Podocopida</taxon>
        <taxon>Cypridocopina</taxon>
        <taxon>Cypridoidea</taxon>
        <taxon>Cyprididae</taxon>
        <taxon>Notodromas</taxon>
    </lineage>
</organism>
<keyword evidence="17" id="KW-1185">Reference proteome</keyword>
<dbReference type="Pfam" id="PF12796">
    <property type="entry name" value="Ank_2"/>
    <property type="match status" value="1"/>
</dbReference>
<dbReference type="EMBL" id="OA882600">
    <property type="protein sequence ID" value="CAD7276154.1"/>
    <property type="molecule type" value="Genomic_DNA"/>
</dbReference>
<evidence type="ECO:0000256" key="4">
    <source>
        <dbReference type="ARBA" id="ARBA00022692"/>
    </source>
</evidence>
<evidence type="ECO:0000256" key="3">
    <source>
        <dbReference type="ARBA" id="ARBA00013278"/>
    </source>
</evidence>
<sequence length="1665" mass="187439">MGCKRTCVQTIFKKVYYKLGRYLYRNPASFIIVPCFLTLIGAIYFDTSDNAHQHDLIIIQGGEVSKAHTRSKLYFEGGKLPDDVENSGEHKLVKREIEKEEKAVEYRFQDEVQAVIRTRNGSTIFTRAVFNKILAIHKQFVKFFGDRCRNCEGSKLLELDDIVDSLDRNEFNLTWPSFLHPNRFEAYLLPGSLGKPEVRLTPATMLINMISLSYKAVKERTQYEIDYMNLYKKLDAQFPDLEIGTHGANGAEAADKQTKLDMIKDFVPFAAGLTLAISIISSWQCDPLKQELSYVKRVGIDDTFVMLAAWRNTNPALSSEERMGQVFSDAAVAITVTSITDALSFWIGTYTPLKLCQVFCIYAGTGMIVLYFYQLFLFGATLAIFARLEERNRHSCFCVKLPTREQANASNGIVRCCCAGGSTKIVTQKPRMTTVTKIFRNYWAPFLQKTSTRVIVLITYLGYIIGGSYFLLGITVGDTPGLMATYDTPWYIFHEIILQDFSYLGPRFQVAIYEHLDYSDPGVQETIEKMTKELEAHRWIGEDIYTDSWIRGFKGFVRLNGEYLPLNVSRESEFVDTLRQDEILPRYTVQALSVAAAAMLAVAYLFIPSFSVALWIAFTMVSMQVGVAGYVVPLGAQVNLTVVIGLLMCIGFCVDFASHISYAFVTSESEDPAEKIKDALGKLGWPILQAACTTISGTAFLIAMPTYMYHVLGTITTFIMVFGLFHGLVILPILLEITERLKYKCTKSKNSTLRSPHSRPSDHQQQISIISPPDPSPKSSHQYMFRSTHSPRFSAVAAWVPDGEYRKKATEDDAKRWYPSTTTITTNFDEEFGNARRRDRTGSAMTPRTDFHQGADILKSRCQGPLHNIFELVYKRKFPVTSAFFPLMKDNHITPIEIQSVVNLLRTDLSWSIAHCLVIMDYYHLFSVKRLQAHLDELDNSGDAPIHLAMKLKRIQCFKALIAKGARLDILDKAGNTIFHFAATLGTDCMEALGPFKYSPLINMLNDKHVILTCSMIWGESPLYLACVSKLSPTELLDTVFYLLRFGSDPNMAMYGGRNTAPPVRTAGDLFGCKAITRLSRFDPKLSGQLFEDICSKYYDEFYAVEMKFGGNPLHWIRSRMPVLDLVRASCLLEARNFEGDTPFHMAVHNGHLDVCSALIGYGSNINARDLRGNTPLHIAVKYPSLFMSMLLICSGASPLHIASSMNAPKYKKKNLAYVLGIMGAKRCKNGLPLQCGKMCCFGGSSCPVNVLKARCTLAADCDYDKDSELCYNSSDSDCGPMRPRRQFDQVVNDLGNALGRTKLFKEGCEAPLPNEYQYFRRRFSADKDSEFARGDSVCSFSDLDELIQDEPEDMVISLGTEIRDRFKDRIISVPSPRGSAKILCLDGGGIRGLLTLQMLMCIEDAVGKYPLNLLFDWVCGTSTGAFLALLVAKGMPARDILRVYLNTKDRVFSGPRPYDSHPLEETLKLMLGPYTVMSDFNNLKVFITATMTDRFPAELHLFRAQGVYCDGGLVANNPTLDLLTELWEFNIALRGSNNPKHRILRPTLVVSLGTGLNIMEQHMDNMDIEFPDSVGALIRTVNNLKTLLKHVVELSTCTDFQVGDRARAWCGMAGIPYFRFNPTLFNYMELNETQDGRVVLAMFETKLYMMKNESRIREMVHHLI</sequence>
<evidence type="ECO:0000256" key="9">
    <source>
        <dbReference type="ARBA" id="ARBA00023422"/>
    </source>
</evidence>
<dbReference type="EC" id="3.1.1.4" evidence="3"/>
<feature type="transmembrane region" description="Helical" evidence="13">
    <location>
        <begin position="454"/>
        <end position="474"/>
    </location>
</feature>
<evidence type="ECO:0000256" key="13">
    <source>
        <dbReference type="SAM" id="Phobius"/>
    </source>
</evidence>
<feature type="transmembrane region" description="Helical" evidence="13">
    <location>
        <begin position="711"/>
        <end position="735"/>
    </location>
</feature>
<evidence type="ECO:0000256" key="11">
    <source>
        <dbReference type="PROSITE-ProRule" id="PRU01161"/>
    </source>
</evidence>
<dbReference type="Gene3D" id="3.40.1090.10">
    <property type="entry name" value="Cytosolic phospholipase A2 catalytic domain"/>
    <property type="match status" value="2"/>
</dbReference>
<accession>A0A7R9GBA9</accession>
<evidence type="ECO:0000256" key="8">
    <source>
        <dbReference type="ARBA" id="ARBA00023180"/>
    </source>
</evidence>
<keyword evidence="4 13" id="KW-0812">Transmembrane</keyword>
<feature type="short sequence motif" description="DGA/G" evidence="11">
    <location>
        <begin position="1511"/>
        <end position="1513"/>
    </location>
</feature>
<dbReference type="GO" id="GO:0016042">
    <property type="term" value="P:lipid catabolic process"/>
    <property type="evidence" value="ECO:0007669"/>
    <property type="project" value="UniProtKB-UniRule"/>
</dbReference>
<dbReference type="PANTHER" id="PTHR10796:SF92">
    <property type="entry name" value="PATCHED-RELATED, ISOFORM A"/>
    <property type="match status" value="1"/>
</dbReference>
<gene>
    <name evidence="16" type="ORF">NMOB1V02_LOCUS3930</name>
</gene>
<dbReference type="EMBL" id="CAJPEX010000563">
    <property type="protein sequence ID" value="CAG0916306.1"/>
    <property type="molecule type" value="Genomic_DNA"/>
</dbReference>
<dbReference type="GO" id="GO:0016020">
    <property type="term" value="C:membrane"/>
    <property type="evidence" value="ECO:0007669"/>
    <property type="project" value="UniProtKB-SubCell"/>
</dbReference>
<keyword evidence="7 13" id="KW-0472">Membrane</keyword>
<dbReference type="SMART" id="SM00248">
    <property type="entry name" value="ANK"/>
    <property type="match status" value="5"/>
</dbReference>
<reference evidence="16" key="1">
    <citation type="submission" date="2020-11" db="EMBL/GenBank/DDBJ databases">
        <authorList>
            <person name="Tran Van P."/>
        </authorList>
    </citation>
    <scope>NUCLEOTIDE SEQUENCE</scope>
</reference>
<dbReference type="InterPro" id="IPR002641">
    <property type="entry name" value="PNPLA_dom"/>
</dbReference>
<protein>
    <recommendedName>
        <fullName evidence="3">phospholipase A2</fullName>
        <ecNumber evidence="3">3.1.1.4</ecNumber>
    </recommendedName>
</protein>